<keyword evidence="6" id="KW-1185">Reference proteome</keyword>
<reference evidence="5 6" key="1">
    <citation type="submission" date="2019-07" db="EMBL/GenBank/DDBJ databases">
        <title>Lentzea xizangensis sp. nov., isolated from Qinghai-Tibetan Plateau Soils.</title>
        <authorList>
            <person name="Huang J."/>
        </authorList>
    </citation>
    <scope>NUCLEOTIDE SEQUENCE [LARGE SCALE GENOMIC DNA]</scope>
    <source>
        <strain evidence="5 6">FXJ1.1311</strain>
    </source>
</reference>
<accession>A0A563EKL4</accession>
<comment type="caution">
    <text evidence="5">The sequence shown here is derived from an EMBL/GenBank/DDBJ whole genome shotgun (WGS) entry which is preliminary data.</text>
</comment>
<sequence length="450" mass="47791">MDPREAVVDGTPGARPLIVESWRRSLAARVNPDGHEAPVVFAPDEVAFRRETHPLAATMPTLRSTLVSIADEASHIMIVTDADGHILWCEGAAPIRGRAERVHLTEGSRWSEDAIGTNAMGTALATGRPVTVHSAEHLVRTYHGWTCAASPVRDPDTGRIIGVVDVSGPVTALHPAVVGLVSASAQLAEGLLFARLAAADERLRSANMHHLTALRGAPGALLSPTGRVLASTVDIGSRVDVLAPCGVLEPLESGYLLRLAARGLPVVSLRFLGGVAAAVDGRPLSLTLRHAEVLTALALHPSGLTADQLALLLYGERGNPVTVRAELHRLRAQLGDVLLTKPYRLGADVRADFLTVRSALRSGDPLVAAFAYRGPLLPASEAPVVLAEREELAVGVRRAALTRGDVDALWSLAQTGEDAEVLERLVRVLPACDPRQPVAETRLRRALRPD</sequence>
<evidence type="ECO:0000256" key="1">
    <source>
        <dbReference type="ARBA" id="ARBA00023015"/>
    </source>
</evidence>
<dbReference type="Pfam" id="PF01590">
    <property type="entry name" value="GAF"/>
    <property type="match status" value="1"/>
</dbReference>
<dbReference type="GO" id="GO:0006355">
    <property type="term" value="P:regulation of DNA-templated transcription"/>
    <property type="evidence" value="ECO:0007669"/>
    <property type="project" value="InterPro"/>
</dbReference>
<protein>
    <submittedName>
        <fullName evidence="5">GAF domain-containing protein</fullName>
    </submittedName>
</protein>
<dbReference type="EMBL" id="VOBR01000025">
    <property type="protein sequence ID" value="TWP47562.1"/>
    <property type="molecule type" value="Genomic_DNA"/>
</dbReference>
<keyword evidence="3" id="KW-0804">Transcription</keyword>
<dbReference type="InterPro" id="IPR029016">
    <property type="entry name" value="GAF-like_dom_sf"/>
</dbReference>
<dbReference type="InterPro" id="IPR003018">
    <property type="entry name" value="GAF"/>
</dbReference>
<evidence type="ECO:0000256" key="2">
    <source>
        <dbReference type="ARBA" id="ARBA00023125"/>
    </source>
</evidence>
<evidence type="ECO:0000256" key="3">
    <source>
        <dbReference type="ARBA" id="ARBA00023163"/>
    </source>
</evidence>
<dbReference type="GO" id="GO:0003677">
    <property type="term" value="F:DNA binding"/>
    <property type="evidence" value="ECO:0007669"/>
    <property type="project" value="UniProtKB-KW"/>
</dbReference>
<evidence type="ECO:0000313" key="6">
    <source>
        <dbReference type="Proteomes" id="UP000316639"/>
    </source>
</evidence>
<feature type="domain" description="OmpR/PhoB-type" evidence="4">
    <location>
        <begin position="281"/>
        <end position="345"/>
    </location>
</feature>
<dbReference type="RefSeq" id="WP_146357650.1">
    <property type="nucleotide sequence ID" value="NZ_VOBR01000025.1"/>
</dbReference>
<dbReference type="Proteomes" id="UP000316639">
    <property type="component" value="Unassembled WGS sequence"/>
</dbReference>
<dbReference type="GO" id="GO:0000160">
    <property type="term" value="P:phosphorelay signal transduction system"/>
    <property type="evidence" value="ECO:0007669"/>
    <property type="project" value="InterPro"/>
</dbReference>
<gene>
    <name evidence="5" type="ORF">FKR81_31895</name>
</gene>
<name>A0A563EKL4_9PSEU</name>
<dbReference type="InterPro" id="IPR001867">
    <property type="entry name" value="OmpR/PhoB-type_DNA-bd"/>
</dbReference>
<keyword evidence="2" id="KW-0238">DNA-binding</keyword>
<dbReference type="SMART" id="SM00862">
    <property type="entry name" value="Trans_reg_C"/>
    <property type="match status" value="1"/>
</dbReference>
<evidence type="ECO:0000259" key="4">
    <source>
        <dbReference type="SMART" id="SM00862"/>
    </source>
</evidence>
<dbReference type="Gene3D" id="1.10.10.10">
    <property type="entry name" value="Winged helix-like DNA-binding domain superfamily/Winged helix DNA-binding domain"/>
    <property type="match status" value="1"/>
</dbReference>
<keyword evidence="1" id="KW-0805">Transcription regulation</keyword>
<dbReference type="Gene3D" id="3.30.450.40">
    <property type="match status" value="1"/>
</dbReference>
<organism evidence="5 6">
    <name type="scientific">Lentzea tibetensis</name>
    <dbReference type="NCBI Taxonomy" id="2591470"/>
    <lineage>
        <taxon>Bacteria</taxon>
        <taxon>Bacillati</taxon>
        <taxon>Actinomycetota</taxon>
        <taxon>Actinomycetes</taxon>
        <taxon>Pseudonocardiales</taxon>
        <taxon>Pseudonocardiaceae</taxon>
        <taxon>Lentzea</taxon>
    </lineage>
</organism>
<proteinExistence type="predicted"/>
<dbReference type="InterPro" id="IPR036388">
    <property type="entry name" value="WH-like_DNA-bd_sf"/>
</dbReference>
<dbReference type="AlphaFoldDB" id="A0A563EKL4"/>
<dbReference type="OrthoDB" id="3928741at2"/>
<evidence type="ECO:0000313" key="5">
    <source>
        <dbReference type="EMBL" id="TWP47562.1"/>
    </source>
</evidence>